<dbReference type="EMBL" id="JABEMA010000059">
    <property type="protein sequence ID" value="NNH22678.1"/>
    <property type="molecule type" value="Genomic_DNA"/>
</dbReference>
<gene>
    <name evidence="3" type="ORF">HLB09_06120</name>
</gene>
<feature type="chain" id="PRO_5032703794" description="AMIN-like domain-containing protein" evidence="1">
    <location>
        <begin position="23"/>
        <end position="177"/>
    </location>
</feature>
<evidence type="ECO:0000256" key="1">
    <source>
        <dbReference type="SAM" id="SignalP"/>
    </source>
</evidence>
<proteinExistence type="predicted"/>
<evidence type="ECO:0000313" key="3">
    <source>
        <dbReference type="EMBL" id="NNH22678.1"/>
    </source>
</evidence>
<dbReference type="AlphaFoldDB" id="A0A849BYU3"/>
<evidence type="ECO:0000313" key="4">
    <source>
        <dbReference type="Proteomes" id="UP000555552"/>
    </source>
</evidence>
<dbReference type="InterPro" id="IPR056303">
    <property type="entry name" value="AMIN-like"/>
</dbReference>
<name>A0A849BYU3_9ACTN</name>
<dbReference type="Proteomes" id="UP000555552">
    <property type="component" value="Unassembled WGS sequence"/>
</dbReference>
<feature type="domain" description="AMIN-like" evidence="2">
    <location>
        <begin position="46"/>
        <end position="175"/>
    </location>
</feature>
<organism evidence="3 4">
    <name type="scientific">Pseudokineococcus marinus</name>
    <dbReference type="NCBI Taxonomy" id="351215"/>
    <lineage>
        <taxon>Bacteria</taxon>
        <taxon>Bacillati</taxon>
        <taxon>Actinomycetota</taxon>
        <taxon>Actinomycetes</taxon>
        <taxon>Kineosporiales</taxon>
        <taxon>Kineosporiaceae</taxon>
        <taxon>Pseudokineococcus</taxon>
    </lineage>
</organism>
<dbReference type="Pfam" id="PF24837">
    <property type="entry name" value="AMIN-like"/>
    <property type="match status" value="1"/>
</dbReference>
<comment type="caution">
    <text evidence="3">The sequence shown here is derived from an EMBL/GenBank/DDBJ whole genome shotgun (WGS) entry which is preliminary data.</text>
</comment>
<reference evidence="3 4" key="1">
    <citation type="submission" date="2020-05" db="EMBL/GenBank/DDBJ databases">
        <title>MicrobeNet Type strains.</title>
        <authorList>
            <person name="Nicholson A.C."/>
        </authorList>
    </citation>
    <scope>NUCLEOTIDE SEQUENCE [LARGE SCALE GENOMIC DNA]</scope>
    <source>
        <strain evidence="3 4">JCM 14547</strain>
    </source>
</reference>
<evidence type="ECO:0000259" key="2">
    <source>
        <dbReference type="Pfam" id="PF24837"/>
    </source>
</evidence>
<sequence>MRGVAALVLAAGLLVAPTAAGAADAATCRTAWGSTDEVALGLGSGAVTGVRAGRHACFDRLVVDVRGEVGGHAVLYVDGVTQDGSGTPVPLRGGAQLVVVVGAPSHDEGFRPTYAPADARELVTTTGMGALRQVAWAGSFEGQTTVGVGVRARTPFRSFVLRDGATSRVVVDVAHRW</sequence>
<accession>A0A849BYU3</accession>
<feature type="signal peptide" evidence="1">
    <location>
        <begin position="1"/>
        <end position="22"/>
    </location>
</feature>
<keyword evidence="4" id="KW-1185">Reference proteome</keyword>
<keyword evidence="1" id="KW-0732">Signal</keyword>
<protein>
    <recommendedName>
        <fullName evidence="2">AMIN-like domain-containing protein</fullName>
    </recommendedName>
</protein>